<sequence>MPQWAVWMRLLLRSLQPATMFEKGFLPLSLRSRLTAPLLWCFLASLVVHSGFWYLLRWLDPLPEPVVLLPPPIEVSFVEPAPAAPVRTSPPPPPSLGKPVPPPPPAGNLPPSANLPPVPPPPNFAKPVPTKPKPAAQRPSQPQVTPTPIPLPPPVDTPSVTAEPFDPANTSTSDGLGNLSHWITRLQPELTRSPKLLRLTSNLPSQGCPWAQSGPVVLGVLVNPQGQIEGTPELLRSAGYATLNRKARGLVTGYGFGDQAAETIQAVLVEVAWENICAGES</sequence>
<feature type="compositionally biased region" description="Pro residues" evidence="1">
    <location>
        <begin position="145"/>
        <end position="156"/>
    </location>
</feature>
<keyword evidence="3" id="KW-1185">Reference proteome</keyword>
<dbReference type="OrthoDB" id="574538at2"/>
<dbReference type="RefSeq" id="WP_157776214.1">
    <property type="nucleotide sequence ID" value="NZ_CP017675.1"/>
</dbReference>
<evidence type="ECO:0000313" key="2">
    <source>
        <dbReference type="EMBL" id="APB33920.1"/>
    </source>
</evidence>
<evidence type="ECO:0000313" key="3">
    <source>
        <dbReference type="Proteomes" id="UP000180235"/>
    </source>
</evidence>
<feature type="compositionally biased region" description="Pro residues" evidence="1">
    <location>
        <begin position="88"/>
        <end position="132"/>
    </location>
</feature>
<protein>
    <recommendedName>
        <fullName evidence="4">TonB C-terminal domain-containing protein</fullName>
    </recommendedName>
</protein>
<dbReference type="AlphaFoldDB" id="A0A1J0ADD1"/>
<evidence type="ECO:0000256" key="1">
    <source>
        <dbReference type="SAM" id="MobiDB-lite"/>
    </source>
</evidence>
<organism evidence="2 3">
    <name type="scientific">Gloeomargarita lithophora Alchichica-D10</name>
    <dbReference type="NCBI Taxonomy" id="1188229"/>
    <lineage>
        <taxon>Bacteria</taxon>
        <taxon>Bacillati</taxon>
        <taxon>Cyanobacteriota</taxon>
        <taxon>Cyanophyceae</taxon>
        <taxon>Gloeomargaritales</taxon>
        <taxon>Gloeomargaritaceae</taxon>
        <taxon>Gloeomargarita</taxon>
    </lineage>
</organism>
<gene>
    <name evidence="2" type="ORF">GlitD10_1596</name>
</gene>
<name>A0A1J0ADD1_9CYAN</name>
<feature type="region of interest" description="Disordered" evidence="1">
    <location>
        <begin position="83"/>
        <end position="176"/>
    </location>
</feature>
<dbReference type="STRING" id="1188229.GlitD10_1596"/>
<proteinExistence type="predicted"/>
<accession>A0A1J0ADD1</accession>
<reference evidence="2 3" key="1">
    <citation type="submission" date="2016-10" db="EMBL/GenBank/DDBJ databases">
        <title>Description of Gloeomargarita lithophora gen. nov., sp. nov., a thylakoid-bearing basal-branching cyanobacterium with intracellular carbonates, and proposal for Gloeomargaritales ord. nov.</title>
        <authorList>
            <person name="Moreira D."/>
            <person name="Tavera R."/>
            <person name="Benzerara K."/>
            <person name="Skouri-Panet F."/>
            <person name="Couradeau E."/>
            <person name="Gerard E."/>
            <person name="Loussert C."/>
            <person name="Novelo E."/>
            <person name="Zivanovic Y."/>
            <person name="Lopez-Garcia P."/>
        </authorList>
    </citation>
    <scope>NUCLEOTIDE SEQUENCE [LARGE SCALE GENOMIC DNA]</scope>
    <source>
        <strain evidence="2 3">D10</strain>
    </source>
</reference>
<dbReference type="Proteomes" id="UP000180235">
    <property type="component" value="Chromosome"/>
</dbReference>
<feature type="compositionally biased region" description="Low complexity" evidence="1">
    <location>
        <begin position="133"/>
        <end position="144"/>
    </location>
</feature>
<dbReference type="EMBL" id="CP017675">
    <property type="protein sequence ID" value="APB33920.1"/>
    <property type="molecule type" value="Genomic_DNA"/>
</dbReference>
<evidence type="ECO:0008006" key="4">
    <source>
        <dbReference type="Google" id="ProtNLM"/>
    </source>
</evidence>
<dbReference type="KEGG" id="glt:GlitD10_1596"/>